<accession>A0A7U3V9J3</accession>
<dbReference type="EMBL" id="MN729625">
    <property type="protein sequence ID" value="QNN26299.1"/>
    <property type="molecule type" value="Genomic_DNA"/>
</dbReference>
<dbReference type="AlphaFoldDB" id="A0A7U3V9J3"/>
<protein>
    <submittedName>
        <fullName evidence="1">Metallothionein 1</fullName>
    </submittedName>
</protein>
<organism evidence="1">
    <name type="scientific">Cystoderma carcharias</name>
    <dbReference type="NCBI Taxonomy" id="511157"/>
    <lineage>
        <taxon>Eukaryota</taxon>
        <taxon>Fungi</taxon>
        <taxon>Dikarya</taxon>
        <taxon>Basidiomycota</taxon>
        <taxon>Agaricomycotina</taxon>
        <taxon>Agaricomycetes</taxon>
        <taxon>Agaricomycetidae</taxon>
        <taxon>Agaricales</taxon>
        <taxon>Agaricineae</taxon>
        <taxon>Squamanitaceae</taxon>
        <taxon>Cystoderma</taxon>
    </lineage>
</organism>
<sequence>MFINTQIPVAQNGCGDVNCTAANCQCKAGECKC</sequence>
<proteinExistence type="predicted"/>
<gene>
    <name evidence="1" type="primary">MT1</name>
</gene>
<name>A0A7U3V9J3_9AGAR</name>
<reference evidence="1" key="1">
    <citation type="submission" date="2019-11" db="EMBL/GenBank/DDBJ databases">
        <title>Cadmium hyperaccumulator Cystoderma carcharias naturally employs two metallothionein isoforms in cadmium storage.</title>
        <authorList>
            <person name="Sacky J."/>
            <person name="Borovicka J."/>
            <person name="Cerny J."/>
            <person name="Santrucek J."/>
            <person name="Leonhardt T."/>
            <person name="Kotrba P."/>
        </authorList>
    </citation>
    <scope>NUCLEOTIDE SEQUENCE</scope>
</reference>
<evidence type="ECO:0000313" key="1">
    <source>
        <dbReference type="EMBL" id="QNN26299.1"/>
    </source>
</evidence>